<dbReference type="InterPro" id="IPR003661">
    <property type="entry name" value="HisK_dim/P_dom"/>
</dbReference>
<dbReference type="GO" id="GO:0000155">
    <property type="term" value="F:phosphorelay sensor kinase activity"/>
    <property type="evidence" value="ECO:0007669"/>
    <property type="project" value="InterPro"/>
</dbReference>
<dbReference type="InterPro" id="IPR035965">
    <property type="entry name" value="PAS-like_dom_sf"/>
</dbReference>
<dbReference type="KEGG" id="muh:HYN43_008785"/>
<dbReference type="PANTHER" id="PTHR45453">
    <property type="entry name" value="PHOSPHATE REGULON SENSOR PROTEIN PHOR"/>
    <property type="match status" value="1"/>
</dbReference>
<dbReference type="GO" id="GO:0016036">
    <property type="term" value="P:cellular response to phosphate starvation"/>
    <property type="evidence" value="ECO:0007669"/>
    <property type="project" value="TreeGrafter"/>
</dbReference>
<dbReference type="PANTHER" id="PTHR45453:SF1">
    <property type="entry name" value="PHOSPHATE REGULON SENSOR PROTEIN PHOR"/>
    <property type="match status" value="1"/>
</dbReference>
<dbReference type="OrthoDB" id="9813151at2"/>
<organism evidence="8 9">
    <name type="scientific">Mucilaginibacter celer</name>
    <dbReference type="NCBI Taxonomy" id="2305508"/>
    <lineage>
        <taxon>Bacteria</taxon>
        <taxon>Pseudomonadati</taxon>
        <taxon>Bacteroidota</taxon>
        <taxon>Sphingobacteriia</taxon>
        <taxon>Sphingobacteriales</taxon>
        <taxon>Sphingobacteriaceae</taxon>
        <taxon>Mucilaginibacter</taxon>
    </lineage>
</organism>
<evidence type="ECO:0000256" key="3">
    <source>
        <dbReference type="ARBA" id="ARBA00022553"/>
    </source>
</evidence>
<dbReference type="InterPro" id="IPR004358">
    <property type="entry name" value="Sig_transdc_His_kin-like_C"/>
</dbReference>
<dbReference type="SUPFAM" id="SSF47384">
    <property type="entry name" value="Homodimeric domain of signal transducing histidine kinase"/>
    <property type="match status" value="1"/>
</dbReference>
<dbReference type="Proteomes" id="UP000270046">
    <property type="component" value="Chromosome"/>
</dbReference>
<dbReference type="GO" id="GO:0004721">
    <property type="term" value="F:phosphoprotein phosphatase activity"/>
    <property type="evidence" value="ECO:0007669"/>
    <property type="project" value="TreeGrafter"/>
</dbReference>
<dbReference type="EMBL" id="CP032869">
    <property type="protein sequence ID" value="AYL95382.1"/>
    <property type="molecule type" value="Genomic_DNA"/>
</dbReference>
<evidence type="ECO:0000256" key="2">
    <source>
        <dbReference type="ARBA" id="ARBA00012438"/>
    </source>
</evidence>
<dbReference type="Gene3D" id="1.10.287.130">
    <property type="match status" value="1"/>
</dbReference>
<evidence type="ECO:0000256" key="6">
    <source>
        <dbReference type="ARBA" id="ARBA00023012"/>
    </source>
</evidence>
<evidence type="ECO:0000313" key="8">
    <source>
        <dbReference type="EMBL" id="AYL95382.1"/>
    </source>
</evidence>
<dbReference type="InterPro" id="IPR005467">
    <property type="entry name" value="His_kinase_dom"/>
</dbReference>
<dbReference type="PROSITE" id="PS50109">
    <property type="entry name" value="HIS_KIN"/>
    <property type="match status" value="1"/>
</dbReference>
<evidence type="ECO:0000256" key="1">
    <source>
        <dbReference type="ARBA" id="ARBA00000085"/>
    </source>
</evidence>
<keyword evidence="9" id="KW-1185">Reference proteome</keyword>
<dbReference type="RefSeq" id="WP_119411343.1">
    <property type="nucleotide sequence ID" value="NZ_CP032869.1"/>
</dbReference>
<dbReference type="SUPFAM" id="SSF55874">
    <property type="entry name" value="ATPase domain of HSP90 chaperone/DNA topoisomerase II/histidine kinase"/>
    <property type="match status" value="1"/>
</dbReference>
<sequence length="383" mass="42896">MPHFNNSGSNTIKVIEEEPLMQNNRIKKGRITHRYAIMAMHADYAFESAGLGIWSYDFESKVLKICKRCKKLIGIPESQVASMDLVLGLLPRDEVPAIFHAIRAVWEKGGSLDYQFPLLSGSAVQQRWLAITGISVSGFDSKATKLYGTLADVSANRNLENSRRELLSLISHEMKSPLSSIKLYVQLSRAIALKMDDLQIVKFLTSANDMVDKANNLLDYFLKGPNSQTGRMPITKTAFNIQALLREVVDEVQIKHPEHQLILRPAPGIMIQADRDRIGEVVNNLLINAIKYSPEPDAIVISCKMSGGRLQVSVKDHGIGIPNNEHCKIFDKYYRVANKLEKAITGYGIGLYLCKNIIDEHEGTIWFKSEANKGSTFFFCLPV</sequence>
<name>A0A494VWL8_9SPHI</name>
<protein>
    <recommendedName>
        <fullName evidence="2">histidine kinase</fullName>
        <ecNumber evidence="2">2.7.13.3</ecNumber>
    </recommendedName>
</protein>
<dbReference type="InterPro" id="IPR036890">
    <property type="entry name" value="HATPase_C_sf"/>
</dbReference>
<feature type="domain" description="Histidine kinase" evidence="7">
    <location>
        <begin position="169"/>
        <end position="383"/>
    </location>
</feature>
<reference evidence="8 9" key="1">
    <citation type="submission" date="2018-10" db="EMBL/GenBank/DDBJ databases">
        <title>Genome sequencing of Mucilaginibacter sp. HYN0043.</title>
        <authorList>
            <person name="Kim M."/>
            <person name="Yi H."/>
        </authorList>
    </citation>
    <scope>NUCLEOTIDE SEQUENCE [LARGE SCALE GENOMIC DNA]</scope>
    <source>
        <strain evidence="8 9">HYN0043</strain>
    </source>
</reference>
<dbReference type="SMART" id="SM00387">
    <property type="entry name" value="HATPase_c"/>
    <property type="match status" value="1"/>
</dbReference>
<evidence type="ECO:0000313" key="9">
    <source>
        <dbReference type="Proteomes" id="UP000270046"/>
    </source>
</evidence>
<accession>A0A494VWL8</accession>
<dbReference type="EC" id="2.7.13.3" evidence="2"/>
<dbReference type="CDD" id="cd00075">
    <property type="entry name" value="HATPase"/>
    <property type="match status" value="1"/>
</dbReference>
<dbReference type="Pfam" id="PF02518">
    <property type="entry name" value="HATPase_c"/>
    <property type="match status" value="1"/>
</dbReference>
<dbReference type="GO" id="GO:0005886">
    <property type="term" value="C:plasma membrane"/>
    <property type="evidence" value="ECO:0007669"/>
    <property type="project" value="TreeGrafter"/>
</dbReference>
<gene>
    <name evidence="8" type="ORF">HYN43_008785</name>
</gene>
<keyword evidence="4" id="KW-0808">Transferase</keyword>
<evidence type="ECO:0000256" key="5">
    <source>
        <dbReference type="ARBA" id="ARBA00022777"/>
    </source>
</evidence>
<comment type="catalytic activity">
    <reaction evidence="1">
        <text>ATP + protein L-histidine = ADP + protein N-phospho-L-histidine.</text>
        <dbReference type="EC" id="2.7.13.3"/>
    </reaction>
</comment>
<dbReference type="AlphaFoldDB" id="A0A494VWL8"/>
<evidence type="ECO:0000256" key="4">
    <source>
        <dbReference type="ARBA" id="ARBA00022679"/>
    </source>
</evidence>
<dbReference type="InterPro" id="IPR036097">
    <property type="entry name" value="HisK_dim/P_sf"/>
</dbReference>
<keyword evidence="3" id="KW-0597">Phosphoprotein</keyword>
<keyword evidence="6" id="KW-0902">Two-component regulatory system</keyword>
<dbReference type="FunFam" id="3.30.565.10:FF:000006">
    <property type="entry name" value="Sensor histidine kinase WalK"/>
    <property type="match status" value="1"/>
</dbReference>
<keyword evidence="5 8" id="KW-0418">Kinase</keyword>
<dbReference type="InterPro" id="IPR003594">
    <property type="entry name" value="HATPase_dom"/>
</dbReference>
<evidence type="ECO:0000259" key="7">
    <source>
        <dbReference type="PROSITE" id="PS50109"/>
    </source>
</evidence>
<dbReference type="PRINTS" id="PR00344">
    <property type="entry name" value="BCTRLSENSOR"/>
</dbReference>
<dbReference type="SMART" id="SM00388">
    <property type="entry name" value="HisKA"/>
    <property type="match status" value="1"/>
</dbReference>
<dbReference type="SUPFAM" id="SSF55785">
    <property type="entry name" value="PYP-like sensor domain (PAS domain)"/>
    <property type="match status" value="1"/>
</dbReference>
<dbReference type="Pfam" id="PF00512">
    <property type="entry name" value="HisKA"/>
    <property type="match status" value="1"/>
</dbReference>
<dbReference type="InterPro" id="IPR050351">
    <property type="entry name" value="BphY/WalK/GraS-like"/>
</dbReference>
<dbReference type="Gene3D" id="3.30.450.20">
    <property type="entry name" value="PAS domain"/>
    <property type="match status" value="1"/>
</dbReference>
<dbReference type="Gene3D" id="3.30.565.10">
    <property type="entry name" value="Histidine kinase-like ATPase, C-terminal domain"/>
    <property type="match status" value="1"/>
</dbReference>
<dbReference type="CDD" id="cd00082">
    <property type="entry name" value="HisKA"/>
    <property type="match status" value="1"/>
</dbReference>
<proteinExistence type="predicted"/>